<evidence type="ECO:0000256" key="5">
    <source>
        <dbReference type="ARBA" id="ARBA00023136"/>
    </source>
</evidence>
<organism evidence="13 14">
    <name type="scientific">Taenia crassiceps</name>
    <dbReference type="NCBI Taxonomy" id="6207"/>
    <lineage>
        <taxon>Eukaryota</taxon>
        <taxon>Metazoa</taxon>
        <taxon>Spiralia</taxon>
        <taxon>Lophotrochozoa</taxon>
        <taxon>Platyhelminthes</taxon>
        <taxon>Cestoda</taxon>
        <taxon>Eucestoda</taxon>
        <taxon>Cyclophyllidea</taxon>
        <taxon>Taeniidae</taxon>
        <taxon>Taenia</taxon>
    </lineage>
</organism>
<evidence type="ECO:0000256" key="7">
    <source>
        <dbReference type="ARBA" id="ARBA00023180"/>
    </source>
</evidence>
<feature type="compositionally biased region" description="Polar residues" evidence="9">
    <location>
        <begin position="327"/>
        <end position="337"/>
    </location>
</feature>
<name>A0ABR4Q1K6_9CEST</name>
<reference evidence="13 14" key="1">
    <citation type="journal article" date="2022" name="Front. Cell. Infect. Microbiol.">
        <title>The Genomes of Two Strains of Taenia crassiceps the Animal Model for the Study of Human Cysticercosis.</title>
        <authorList>
            <person name="Bobes R.J."/>
            <person name="Estrada K."/>
            <person name="Rios-Valencia D.G."/>
            <person name="Calderon-Gallegos A."/>
            <person name="de la Torre P."/>
            <person name="Carrero J.C."/>
            <person name="Sanchez-Flores A."/>
            <person name="Laclette J.P."/>
        </authorList>
    </citation>
    <scope>NUCLEOTIDE SEQUENCE [LARGE SCALE GENOMIC DNA]</scope>
    <source>
        <strain evidence="13">WFUcys</strain>
    </source>
</reference>
<dbReference type="Pfam" id="PF00057">
    <property type="entry name" value="Ldl_recept_a"/>
    <property type="match status" value="1"/>
</dbReference>
<evidence type="ECO:0000256" key="4">
    <source>
        <dbReference type="ARBA" id="ARBA00022989"/>
    </source>
</evidence>
<dbReference type="Proteomes" id="UP001651158">
    <property type="component" value="Unassembled WGS sequence"/>
</dbReference>
<dbReference type="InterPro" id="IPR011106">
    <property type="entry name" value="MANSC_N"/>
</dbReference>
<dbReference type="InterPro" id="IPR023415">
    <property type="entry name" value="LDLR_class-A_CS"/>
</dbReference>
<evidence type="ECO:0000256" key="6">
    <source>
        <dbReference type="ARBA" id="ARBA00023157"/>
    </source>
</evidence>
<dbReference type="CDD" id="cd00112">
    <property type="entry name" value="LDLa"/>
    <property type="match status" value="1"/>
</dbReference>
<dbReference type="EMBL" id="JAKROA010000017">
    <property type="protein sequence ID" value="KAL5103534.1"/>
    <property type="molecule type" value="Genomic_DNA"/>
</dbReference>
<accession>A0ABR4Q1K6</accession>
<dbReference type="Gene3D" id="4.10.400.10">
    <property type="entry name" value="Low-density Lipoprotein Receptor"/>
    <property type="match status" value="1"/>
</dbReference>
<dbReference type="SMART" id="SM00192">
    <property type="entry name" value="LDLa"/>
    <property type="match status" value="1"/>
</dbReference>
<evidence type="ECO:0000256" key="1">
    <source>
        <dbReference type="ARBA" id="ARBA00004479"/>
    </source>
</evidence>
<dbReference type="PANTHER" id="PTHR46876">
    <property type="entry name" value="LOW-DENSITY LIPOPROTEIN RECEPTOR-RELATED PROTEIN 11"/>
    <property type="match status" value="1"/>
</dbReference>
<dbReference type="InterPro" id="IPR013980">
    <property type="entry name" value="MANSC_dom"/>
</dbReference>
<keyword evidence="14" id="KW-1185">Reference proteome</keyword>
<evidence type="ECO:0000256" key="3">
    <source>
        <dbReference type="ARBA" id="ARBA00022729"/>
    </source>
</evidence>
<evidence type="ECO:0000256" key="10">
    <source>
        <dbReference type="SAM" id="Phobius"/>
    </source>
</evidence>
<keyword evidence="3 11" id="KW-0732">Signal</keyword>
<evidence type="ECO:0000313" key="13">
    <source>
        <dbReference type="EMBL" id="KAL5103534.1"/>
    </source>
</evidence>
<dbReference type="InterPro" id="IPR036055">
    <property type="entry name" value="LDL_receptor-like_sf"/>
</dbReference>
<keyword evidence="4 10" id="KW-1133">Transmembrane helix</keyword>
<feature type="domain" description="MANSC" evidence="12">
    <location>
        <begin position="26"/>
        <end position="101"/>
    </location>
</feature>
<feature type="transmembrane region" description="Helical" evidence="10">
    <location>
        <begin position="439"/>
        <end position="461"/>
    </location>
</feature>
<dbReference type="SUPFAM" id="SSF57424">
    <property type="entry name" value="LDL receptor-like module"/>
    <property type="match status" value="1"/>
</dbReference>
<comment type="caution">
    <text evidence="8">Lacks conserved residue(s) required for the propagation of feature annotation.</text>
</comment>
<evidence type="ECO:0000256" key="2">
    <source>
        <dbReference type="ARBA" id="ARBA00022692"/>
    </source>
</evidence>
<evidence type="ECO:0000256" key="9">
    <source>
        <dbReference type="SAM" id="MobiDB-lite"/>
    </source>
</evidence>
<sequence>MFLTVVQLLVLFTSASSRKCDEDFDIRLNTVVLTHVSENNGAVFIHKLSAVSLEDCVKYCCDTIECTVGVFGPKQGGKCFLFNCYEPNLCNFTYDPDHTVFVQRTWPPEPPNVHKVTTWPSGTLLGFCGLRNPCIAENSICDSGRCICKSGFIEKRRKCVPSLCSKPELEFQCDDATACIAVYDVCNGIAECADASDELFCEKEPPESASTQKVQSRSSPGLHILNARALLPRGDDERGLSDVGFEHSKARSLRTLHFGHDSPTHRAYEGKGDYFPPSYLTSALETGVPSLMLADPRRKSIFPVDSVSTFLERPERLRSPSGYRSHFSGSSQFSNDDASLEHNRQKIGRLSTQARHALVEDFDGRAGDYNVPHYGDSSFDREHKPLRHRVRPLAEHSDLKSGGKHRTDKYHAEAKNSEIRPKIPTASAIDLYTQSGYQWHTAAVLLAVGLGLTSCLFGLLVGRCRQRGRFDQEGPRSKAVATSHLRQRILRTRGLSNNDLERSGLLSKLQL</sequence>
<evidence type="ECO:0000256" key="11">
    <source>
        <dbReference type="SAM" id="SignalP"/>
    </source>
</evidence>
<keyword evidence="2 10" id="KW-0812">Transmembrane</keyword>
<feature type="chain" id="PRO_5045126348" description="MANSC domain-containing protein" evidence="11">
    <location>
        <begin position="18"/>
        <end position="511"/>
    </location>
</feature>
<comment type="caution">
    <text evidence="13">The sequence shown here is derived from an EMBL/GenBank/DDBJ whole genome shotgun (WGS) entry which is preliminary data.</text>
</comment>
<keyword evidence="7" id="KW-0325">Glycoprotein</keyword>
<evidence type="ECO:0000313" key="14">
    <source>
        <dbReference type="Proteomes" id="UP001651158"/>
    </source>
</evidence>
<dbReference type="PROSITE" id="PS01209">
    <property type="entry name" value="LDLRA_1"/>
    <property type="match status" value="1"/>
</dbReference>
<keyword evidence="6 8" id="KW-1015">Disulfide bond</keyword>
<keyword evidence="5 10" id="KW-0472">Membrane</keyword>
<dbReference type="PROSITE" id="PS50986">
    <property type="entry name" value="MANSC"/>
    <property type="match status" value="1"/>
</dbReference>
<feature type="signal peptide" evidence="11">
    <location>
        <begin position="1"/>
        <end position="17"/>
    </location>
</feature>
<protein>
    <recommendedName>
        <fullName evidence="12">MANSC domain-containing protein</fullName>
    </recommendedName>
</protein>
<evidence type="ECO:0000256" key="8">
    <source>
        <dbReference type="PROSITE-ProRule" id="PRU00124"/>
    </source>
</evidence>
<dbReference type="Pfam" id="PF07502">
    <property type="entry name" value="MANEC"/>
    <property type="match status" value="1"/>
</dbReference>
<feature type="region of interest" description="Disordered" evidence="9">
    <location>
        <begin position="318"/>
        <end position="338"/>
    </location>
</feature>
<proteinExistence type="predicted"/>
<dbReference type="PANTHER" id="PTHR46876:SF1">
    <property type="entry name" value="LOW-DENSITY LIPOPROTEIN RECEPTOR-RELATED PROTEIN 11"/>
    <property type="match status" value="1"/>
</dbReference>
<dbReference type="PROSITE" id="PS50068">
    <property type="entry name" value="LDLRA_2"/>
    <property type="match status" value="1"/>
</dbReference>
<comment type="subcellular location">
    <subcellularLocation>
        <location evidence="1">Membrane</location>
        <topology evidence="1">Single-pass type I membrane protein</topology>
    </subcellularLocation>
</comment>
<dbReference type="InterPro" id="IPR002172">
    <property type="entry name" value="LDrepeatLR_classA_rpt"/>
</dbReference>
<feature type="region of interest" description="Disordered" evidence="9">
    <location>
        <begin position="394"/>
        <end position="413"/>
    </location>
</feature>
<feature type="disulfide bond" evidence="8">
    <location>
        <begin position="186"/>
        <end position="201"/>
    </location>
</feature>
<evidence type="ECO:0000259" key="12">
    <source>
        <dbReference type="PROSITE" id="PS50986"/>
    </source>
</evidence>
<dbReference type="SMART" id="SM00765">
    <property type="entry name" value="MANEC"/>
    <property type="match status" value="1"/>
</dbReference>
<gene>
    <name evidence="13" type="ORF">TcWFU_004610</name>
</gene>